<proteinExistence type="predicted"/>
<dbReference type="Gene3D" id="1.10.1220.10">
    <property type="entry name" value="Met repressor-like"/>
    <property type="match status" value="1"/>
</dbReference>
<dbReference type="CDD" id="cd22231">
    <property type="entry name" value="RHH_NikR_HicB-like"/>
    <property type="match status" value="1"/>
</dbReference>
<dbReference type="Proteomes" id="UP000070565">
    <property type="component" value="Unassembled WGS sequence"/>
</dbReference>
<accession>A0A133V923</accession>
<name>A0A133V923_9EURY</name>
<dbReference type="InterPro" id="IPR013321">
    <property type="entry name" value="Arc_rbn_hlx_hlx"/>
</dbReference>
<sequence>MTRTFRILLDKKYPGGVVDEGTNLGGDILVREKVSVTIEQELVEWIDERIETKRFRNRSHAIEWALDKVVRGRVVDEGSYRPGENP</sequence>
<organism evidence="1 2">
    <name type="scientific">candidate division MSBL1 archaeon SCGC-AAA261F19</name>
    <dbReference type="NCBI Taxonomy" id="1698275"/>
    <lineage>
        <taxon>Archaea</taxon>
        <taxon>Methanobacteriati</taxon>
        <taxon>Methanobacteriota</taxon>
        <taxon>candidate division MSBL1</taxon>
    </lineage>
</organism>
<comment type="caution">
    <text evidence="1">The sequence shown here is derived from an EMBL/GenBank/DDBJ whole genome shotgun (WGS) entry which is preliminary data.</text>
</comment>
<gene>
    <name evidence="1" type="ORF">AKJ45_03090</name>
</gene>
<dbReference type="EMBL" id="LHXZ01000044">
    <property type="protein sequence ID" value="KXB02934.1"/>
    <property type="molecule type" value="Genomic_DNA"/>
</dbReference>
<protein>
    <recommendedName>
        <fullName evidence="3">Ribbon-helix-helix protein CopG domain-containing protein</fullName>
    </recommendedName>
</protein>
<dbReference type="SUPFAM" id="SSF47598">
    <property type="entry name" value="Ribbon-helix-helix"/>
    <property type="match status" value="1"/>
</dbReference>
<keyword evidence="2" id="KW-1185">Reference proteome</keyword>
<dbReference type="AlphaFoldDB" id="A0A133V923"/>
<evidence type="ECO:0008006" key="3">
    <source>
        <dbReference type="Google" id="ProtNLM"/>
    </source>
</evidence>
<reference evidence="1 2" key="1">
    <citation type="journal article" date="2016" name="Sci. Rep.">
        <title>Metabolic traits of an uncultured archaeal lineage -MSBL1- from brine pools of the Red Sea.</title>
        <authorList>
            <person name="Mwirichia R."/>
            <person name="Alam I."/>
            <person name="Rashid M."/>
            <person name="Vinu M."/>
            <person name="Ba-Alawi W."/>
            <person name="Anthony Kamau A."/>
            <person name="Kamanda Ngugi D."/>
            <person name="Goker M."/>
            <person name="Klenk H.P."/>
            <person name="Bajic V."/>
            <person name="Stingl U."/>
        </authorList>
    </citation>
    <scope>NUCLEOTIDE SEQUENCE [LARGE SCALE GENOMIC DNA]</scope>
    <source>
        <strain evidence="1">SCGC-AAA261F19</strain>
    </source>
</reference>
<evidence type="ECO:0000313" key="1">
    <source>
        <dbReference type="EMBL" id="KXB02934.1"/>
    </source>
</evidence>
<evidence type="ECO:0000313" key="2">
    <source>
        <dbReference type="Proteomes" id="UP000070565"/>
    </source>
</evidence>
<dbReference type="InterPro" id="IPR010985">
    <property type="entry name" value="Ribbon_hlx_hlx"/>
</dbReference>
<dbReference type="GO" id="GO:0006355">
    <property type="term" value="P:regulation of DNA-templated transcription"/>
    <property type="evidence" value="ECO:0007669"/>
    <property type="project" value="InterPro"/>
</dbReference>